<dbReference type="GO" id="GO:0016620">
    <property type="term" value="F:oxidoreductase activity, acting on the aldehyde or oxo group of donors, NAD or NADP as acceptor"/>
    <property type="evidence" value="ECO:0007669"/>
    <property type="project" value="InterPro"/>
</dbReference>
<dbReference type="InterPro" id="IPR016163">
    <property type="entry name" value="Ald_DH_C"/>
</dbReference>
<protein>
    <submittedName>
        <fullName evidence="4">Aldehyde dehydrogenase</fullName>
    </submittedName>
</protein>
<dbReference type="InterPro" id="IPR016160">
    <property type="entry name" value="Ald_DH_CS_CYS"/>
</dbReference>
<evidence type="ECO:0000259" key="3">
    <source>
        <dbReference type="Pfam" id="PF00171"/>
    </source>
</evidence>
<evidence type="ECO:0000256" key="2">
    <source>
        <dbReference type="ARBA" id="ARBA00023002"/>
    </source>
</evidence>
<dbReference type="FunFam" id="3.40.605.10:FF:000007">
    <property type="entry name" value="NAD/NADP-dependent betaine aldehyde dehydrogenase"/>
    <property type="match status" value="1"/>
</dbReference>
<comment type="similarity">
    <text evidence="1">Belongs to the aldehyde dehydrogenase family.</text>
</comment>
<comment type="caution">
    <text evidence="4">The sequence shown here is derived from an EMBL/GenBank/DDBJ whole genome shotgun (WGS) entry which is preliminary data.</text>
</comment>
<evidence type="ECO:0000313" key="4">
    <source>
        <dbReference type="EMBL" id="NNU82026.1"/>
    </source>
</evidence>
<keyword evidence="2" id="KW-0560">Oxidoreductase</keyword>
<feature type="domain" description="Aldehyde dehydrogenase" evidence="3">
    <location>
        <begin position="7"/>
        <end position="470"/>
    </location>
</feature>
<accession>A0A849L6J9</accession>
<name>A0A849L6J9_9RHOB</name>
<reference evidence="4 5" key="1">
    <citation type="submission" date="2020-05" db="EMBL/GenBank/DDBJ databases">
        <title>Gimesia benthica sp. nov., a novel planctomycete isolated from a deep-sea water sample of the Northwest Indian Ocean.</title>
        <authorList>
            <person name="Wang J."/>
            <person name="Ruan C."/>
            <person name="Song L."/>
            <person name="Zhu Y."/>
            <person name="Li A."/>
            <person name="Zheng X."/>
            <person name="Wang L."/>
            <person name="Lu Z."/>
            <person name="Huang Y."/>
            <person name="Du W."/>
            <person name="Zhou Y."/>
            <person name="Huang L."/>
            <person name="Dai X."/>
        </authorList>
    </citation>
    <scope>NUCLEOTIDE SEQUENCE [LARGE SCALE GENOMIC DNA]</scope>
    <source>
        <strain evidence="4 5">YYQ-30</strain>
    </source>
</reference>
<dbReference type="EMBL" id="JABFBC010000004">
    <property type="protein sequence ID" value="NNU82026.1"/>
    <property type="molecule type" value="Genomic_DNA"/>
</dbReference>
<dbReference type="CDD" id="cd07114">
    <property type="entry name" value="ALDH_DhaS"/>
    <property type="match status" value="1"/>
</dbReference>
<dbReference type="InterPro" id="IPR015590">
    <property type="entry name" value="Aldehyde_DH_dom"/>
</dbReference>
<dbReference type="SUPFAM" id="SSF53720">
    <property type="entry name" value="ALDH-like"/>
    <property type="match status" value="1"/>
</dbReference>
<dbReference type="FunFam" id="3.40.309.10:FF:000012">
    <property type="entry name" value="Betaine aldehyde dehydrogenase"/>
    <property type="match status" value="1"/>
</dbReference>
<dbReference type="Gene3D" id="3.40.309.10">
    <property type="entry name" value="Aldehyde Dehydrogenase, Chain A, domain 2"/>
    <property type="match status" value="1"/>
</dbReference>
<sequence>MLIGGEWTDGTGGERLDSYNPFTQEVWGTIPQATEQDVGNAIEIAHRTFRERWRHVNGRDRAAMLNRLADLIEENAEELATIDSTDNGKVIRETRSQMRFAARNYRYFAGYADKLQGNTIPLDNGQMFDYTLVEPLGVAVLITAWNSPLPLLANKLAPALAAGNTVVIKPSEHASLSTLAFGKLIAKAGFPDGVVNIVTGDGRIGNALTANPLVRKISFTGGLPTARRILESAAAHLIPVTTELGGKSPNIIFADADLNAAVTGAVAGVFGASGQTCIAGSRLLVQRAIYDEVCRLVVEKVRGIKLGNPLDETTEMGPVANRAQLDKILAMIQQARDEGANIAVGGAKASGPALEGGYFVEPTVIVDVDPSLTIAREEVFGPVLCIIPFEDEADAVAIANATEYGLASGVWTNDLRRAHRVAREIEAGLVWLNTYRASYVGAPFGGTKLSGHGRERSWHALLEYTQVKNVMLDLSAEERDPFAMKL</sequence>
<proteinExistence type="inferred from homology"/>
<dbReference type="AlphaFoldDB" id="A0A849L6J9"/>
<dbReference type="Proteomes" id="UP000572377">
    <property type="component" value="Unassembled WGS sequence"/>
</dbReference>
<dbReference type="Gene3D" id="3.40.605.10">
    <property type="entry name" value="Aldehyde Dehydrogenase, Chain A, domain 1"/>
    <property type="match status" value="1"/>
</dbReference>
<dbReference type="PANTHER" id="PTHR11699">
    <property type="entry name" value="ALDEHYDE DEHYDROGENASE-RELATED"/>
    <property type="match status" value="1"/>
</dbReference>
<dbReference type="InterPro" id="IPR016162">
    <property type="entry name" value="Ald_DH_N"/>
</dbReference>
<evidence type="ECO:0000313" key="5">
    <source>
        <dbReference type="Proteomes" id="UP000572377"/>
    </source>
</evidence>
<organism evidence="4 5">
    <name type="scientific">Halovulum dunhuangense</name>
    <dbReference type="NCBI Taxonomy" id="1505036"/>
    <lineage>
        <taxon>Bacteria</taxon>
        <taxon>Pseudomonadati</taxon>
        <taxon>Pseudomonadota</taxon>
        <taxon>Alphaproteobacteria</taxon>
        <taxon>Rhodobacterales</taxon>
        <taxon>Paracoccaceae</taxon>
        <taxon>Halovulum</taxon>
    </lineage>
</organism>
<evidence type="ECO:0000256" key="1">
    <source>
        <dbReference type="ARBA" id="ARBA00009986"/>
    </source>
</evidence>
<dbReference type="Pfam" id="PF00171">
    <property type="entry name" value="Aldedh"/>
    <property type="match status" value="1"/>
</dbReference>
<dbReference type="PROSITE" id="PS00070">
    <property type="entry name" value="ALDEHYDE_DEHYDR_CYS"/>
    <property type="match status" value="1"/>
</dbReference>
<dbReference type="InterPro" id="IPR016161">
    <property type="entry name" value="Ald_DH/histidinol_DH"/>
</dbReference>
<gene>
    <name evidence="4" type="ORF">HMH01_16430</name>
</gene>
<keyword evidence="5" id="KW-1185">Reference proteome</keyword>